<reference evidence="7 8" key="2">
    <citation type="submission" date="2018-04" db="EMBL/GenBank/DDBJ databases">
        <title>Thauera lacus sp. nov., isolated from an saline lake in Inner Mongolia, China.</title>
        <authorList>
            <person name="Liang Q.-Y."/>
        </authorList>
    </citation>
    <scope>NUCLEOTIDE SEQUENCE [LARGE SCALE GENOMIC DNA]</scope>
    <source>
        <strain evidence="7 8">D20</strain>
    </source>
</reference>
<dbReference type="EC" id="2.1.1.177" evidence="6"/>
<reference evidence="7 8" key="1">
    <citation type="submission" date="2018-03" db="EMBL/GenBank/DDBJ databases">
        <authorList>
            <person name="Keele B.F."/>
        </authorList>
    </citation>
    <scope>NUCLEOTIDE SEQUENCE [LARGE SCALE GENOMIC DNA]</scope>
    <source>
        <strain evidence="7 8">D20</strain>
    </source>
</reference>
<feature type="binding site" evidence="6">
    <location>
        <begin position="123"/>
        <end position="128"/>
    </location>
    <ligand>
        <name>S-adenosyl-L-methionine</name>
        <dbReference type="ChEBI" id="CHEBI:59789"/>
    </ligand>
</feature>
<comment type="subcellular location">
    <subcellularLocation>
        <location evidence="6">Cytoplasm</location>
    </subcellularLocation>
</comment>
<dbReference type="InterPro" id="IPR003742">
    <property type="entry name" value="RlmH-like"/>
</dbReference>
<dbReference type="EMBL" id="PZKC01000012">
    <property type="protein sequence ID" value="PTD95520.1"/>
    <property type="molecule type" value="Genomic_DNA"/>
</dbReference>
<comment type="catalytic activity">
    <reaction evidence="6">
        <text>pseudouridine(1915) in 23S rRNA + S-adenosyl-L-methionine = N(3)-methylpseudouridine(1915) in 23S rRNA + S-adenosyl-L-homocysteine + H(+)</text>
        <dbReference type="Rhea" id="RHEA:42752"/>
        <dbReference type="Rhea" id="RHEA-COMP:10221"/>
        <dbReference type="Rhea" id="RHEA-COMP:10222"/>
        <dbReference type="ChEBI" id="CHEBI:15378"/>
        <dbReference type="ChEBI" id="CHEBI:57856"/>
        <dbReference type="ChEBI" id="CHEBI:59789"/>
        <dbReference type="ChEBI" id="CHEBI:65314"/>
        <dbReference type="ChEBI" id="CHEBI:74486"/>
        <dbReference type="EC" id="2.1.1.177"/>
    </reaction>
</comment>
<proteinExistence type="inferred from homology"/>
<keyword evidence="2 6" id="KW-0489">Methyltransferase</keyword>
<keyword evidence="6" id="KW-0963">Cytoplasm</keyword>
<dbReference type="GO" id="GO:0070038">
    <property type="term" value="F:rRNA (pseudouridine-N3-)-methyltransferase activity"/>
    <property type="evidence" value="ECO:0007669"/>
    <property type="project" value="UniProtKB-UniRule"/>
</dbReference>
<dbReference type="AlphaFoldDB" id="A0A2T4ICM4"/>
<accession>A0A2T4ICM4</accession>
<dbReference type="PANTHER" id="PTHR33603">
    <property type="entry name" value="METHYLTRANSFERASE"/>
    <property type="match status" value="1"/>
</dbReference>
<evidence type="ECO:0000256" key="2">
    <source>
        <dbReference type="ARBA" id="ARBA00022603"/>
    </source>
</evidence>
<dbReference type="GO" id="GO:0005737">
    <property type="term" value="C:cytoplasm"/>
    <property type="evidence" value="ECO:0007669"/>
    <property type="project" value="UniProtKB-SubCell"/>
</dbReference>
<evidence type="ECO:0000256" key="3">
    <source>
        <dbReference type="ARBA" id="ARBA00022679"/>
    </source>
</evidence>
<dbReference type="RefSeq" id="WP_107494302.1">
    <property type="nucleotide sequence ID" value="NZ_PZKC01000012.1"/>
</dbReference>
<dbReference type="Proteomes" id="UP000241193">
    <property type="component" value="Unassembled WGS sequence"/>
</dbReference>
<evidence type="ECO:0000256" key="4">
    <source>
        <dbReference type="ARBA" id="ARBA00022691"/>
    </source>
</evidence>
<evidence type="ECO:0000256" key="1">
    <source>
        <dbReference type="ARBA" id="ARBA00022552"/>
    </source>
</evidence>
<evidence type="ECO:0000256" key="6">
    <source>
        <dbReference type="HAMAP-Rule" id="MF_00658"/>
    </source>
</evidence>
<keyword evidence="4 6" id="KW-0949">S-adenosyl-L-methionine</keyword>
<comment type="similarity">
    <text evidence="5 6">Belongs to the RNA methyltransferase RlmH family.</text>
</comment>
<dbReference type="InterPro" id="IPR029026">
    <property type="entry name" value="tRNA_m1G_MTases_N"/>
</dbReference>
<dbReference type="OrthoDB" id="9806643at2"/>
<dbReference type="PANTHER" id="PTHR33603:SF1">
    <property type="entry name" value="RIBOSOMAL RNA LARGE SUBUNIT METHYLTRANSFERASE H"/>
    <property type="match status" value="1"/>
</dbReference>
<evidence type="ECO:0000313" key="8">
    <source>
        <dbReference type="Proteomes" id="UP000241193"/>
    </source>
</evidence>
<keyword evidence="1 6" id="KW-0698">rRNA processing</keyword>
<feature type="binding site" evidence="6">
    <location>
        <position position="73"/>
    </location>
    <ligand>
        <name>S-adenosyl-L-methionine</name>
        <dbReference type="ChEBI" id="CHEBI:59789"/>
    </ligand>
</feature>
<dbReference type="NCBIfam" id="NF000986">
    <property type="entry name" value="PRK00103.1-4"/>
    <property type="match status" value="1"/>
</dbReference>
<keyword evidence="3 6" id="KW-0808">Transferase</keyword>
<dbReference type="SUPFAM" id="SSF75217">
    <property type="entry name" value="alpha/beta knot"/>
    <property type="match status" value="1"/>
</dbReference>
<evidence type="ECO:0000256" key="5">
    <source>
        <dbReference type="ARBA" id="ARBA00038303"/>
    </source>
</evidence>
<evidence type="ECO:0000313" key="7">
    <source>
        <dbReference type="EMBL" id="PTD95520.1"/>
    </source>
</evidence>
<organism evidence="7 8">
    <name type="scientific">Pseudothauera lacus</name>
    <dbReference type="NCBI Taxonomy" id="2136175"/>
    <lineage>
        <taxon>Bacteria</taxon>
        <taxon>Pseudomonadati</taxon>
        <taxon>Pseudomonadota</taxon>
        <taxon>Betaproteobacteria</taxon>
        <taxon>Rhodocyclales</taxon>
        <taxon>Zoogloeaceae</taxon>
        <taxon>Pseudothauera</taxon>
    </lineage>
</organism>
<keyword evidence="8" id="KW-1185">Reference proteome</keyword>
<dbReference type="CDD" id="cd18081">
    <property type="entry name" value="RlmH-like"/>
    <property type="match status" value="1"/>
</dbReference>
<comment type="function">
    <text evidence="6">Specifically methylates the pseudouridine at position 1915 (m3Psi1915) in 23S rRNA.</text>
</comment>
<dbReference type="PIRSF" id="PIRSF004505">
    <property type="entry name" value="MT_bac"/>
    <property type="match status" value="1"/>
</dbReference>
<comment type="subunit">
    <text evidence="6">Homodimer.</text>
</comment>
<dbReference type="Gene3D" id="3.40.1280.10">
    <property type="match status" value="1"/>
</dbReference>
<sequence>MKLLLVAVGHRMPAWVNAGYEEFARRMPRELPLQLHEVKAEARTTGKTVDAMMAAEATRIEAALPPRCRRVVLDERGADLTTAALARRLENWLGDGRDVAFIVGGPDGLDPALKAGADESLRLTSLTLPHALVRPLLAEALYRAWSVLKNHPYHRE</sequence>
<feature type="binding site" evidence="6">
    <location>
        <position position="104"/>
    </location>
    <ligand>
        <name>S-adenosyl-L-methionine</name>
        <dbReference type="ChEBI" id="CHEBI:59789"/>
    </ligand>
</feature>
<gene>
    <name evidence="6" type="primary">rlmH</name>
    <name evidence="7" type="ORF">C8261_13770</name>
</gene>
<comment type="caution">
    <text evidence="7">The sequence shown here is derived from an EMBL/GenBank/DDBJ whole genome shotgun (WGS) entry which is preliminary data.</text>
</comment>
<dbReference type="InterPro" id="IPR029028">
    <property type="entry name" value="Alpha/beta_knot_MTases"/>
</dbReference>
<name>A0A2T4ICM4_9RHOO</name>
<protein>
    <recommendedName>
        <fullName evidence="6">Ribosomal RNA large subunit methyltransferase H</fullName>
        <ecNumber evidence="6">2.1.1.177</ecNumber>
    </recommendedName>
    <alternativeName>
        <fullName evidence="6">23S rRNA (pseudouridine1915-N3)-methyltransferase</fullName>
    </alternativeName>
    <alternativeName>
        <fullName evidence="6">23S rRNA m3Psi1915 methyltransferase</fullName>
    </alternativeName>
    <alternativeName>
        <fullName evidence="6">rRNA (pseudouridine-N3-)-methyltransferase RlmH</fullName>
    </alternativeName>
</protein>
<dbReference type="HAMAP" id="MF_00658">
    <property type="entry name" value="23SrRNA_methyltr_H"/>
    <property type="match status" value="1"/>
</dbReference>
<dbReference type="Pfam" id="PF02590">
    <property type="entry name" value="SPOUT_MTase"/>
    <property type="match status" value="1"/>
</dbReference>